<dbReference type="AlphaFoldDB" id="A0AA38ID66"/>
<gene>
    <name evidence="1" type="ORF">Zmor_013498</name>
</gene>
<evidence type="ECO:0000313" key="1">
    <source>
        <dbReference type="EMBL" id="KAJ3654302.1"/>
    </source>
</evidence>
<evidence type="ECO:0000313" key="2">
    <source>
        <dbReference type="Proteomes" id="UP001168821"/>
    </source>
</evidence>
<organism evidence="1 2">
    <name type="scientific">Zophobas morio</name>
    <dbReference type="NCBI Taxonomy" id="2755281"/>
    <lineage>
        <taxon>Eukaryota</taxon>
        <taxon>Metazoa</taxon>
        <taxon>Ecdysozoa</taxon>
        <taxon>Arthropoda</taxon>
        <taxon>Hexapoda</taxon>
        <taxon>Insecta</taxon>
        <taxon>Pterygota</taxon>
        <taxon>Neoptera</taxon>
        <taxon>Endopterygota</taxon>
        <taxon>Coleoptera</taxon>
        <taxon>Polyphaga</taxon>
        <taxon>Cucujiformia</taxon>
        <taxon>Tenebrionidae</taxon>
        <taxon>Zophobas</taxon>
    </lineage>
</organism>
<dbReference type="Proteomes" id="UP001168821">
    <property type="component" value="Unassembled WGS sequence"/>
</dbReference>
<proteinExistence type="predicted"/>
<dbReference type="EMBL" id="JALNTZ010000004">
    <property type="protein sequence ID" value="KAJ3654302.1"/>
    <property type="molecule type" value="Genomic_DNA"/>
</dbReference>
<keyword evidence="2" id="KW-1185">Reference proteome</keyword>
<protein>
    <submittedName>
        <fullName evidence="1">Uncharacterized protein</fullName>
    </submittedName>
</protein>
<reference evidence="1" key="1">
    <citation type="journal article" date="2023" name="G3 (Bethesda)">
        <title>Whole genome assemblies of Zophobas morio and Tenebrio molitor.</title>
        <authorList>
            <person name="Kaur S."/>
            <person name="Stinson S.A."/>
            <person name="diCenzo G.C."/>
        </authorList>
    </citation>
    <scope>NUCLEOTIDE SEQUENCE</scope>
    <source>
        <strain evidence="1">QUZm001</strain>
    </source>
</reference>
<sequence length="119" mass="12907">MVSARPTAPKGLDNFPSGGFCSTISASASRFQEDRRGVRRPALSNVGNMRVTSGASPPCSSGLVTLRQSSWSSFFHLLCVQVDGSTNSYACPRWTWLRREEMSSSSSCCVDGEFKFLLG</sequence>
<accession>A0AA38ID66</accession>
<name>A0AA38ID66_9CUCU</name>
<comment type="caution">
    <text evidence="1">The sequence shown here is derived from an EMBL/GenBank/DDBJ whole genome shotgun (WGS) entry which is preliminary data.</text>
</comment>